<dbReference type="AlphaFoldDB" id="A0A6A5YWP0"/>
<evidence type="ECO:0000256" key="3">
    <source>
        <dbReference type="ARBA" id="ARBA00022691"/>
    </source>
</evidence>
<evidence type="ECO:0000256" key="2">
    <source>
        <dbReference type="ARBA" id="ARBA00022679"/>
    </source>
</evidence>
<evidence type="ECO:0000256" key="4">
    <source>
        <dbReference type="ARBA" id="ARBA00022747"/>
    </source>
</evidence>
<evidence type="ECO:0000313" key="6">
    <source>
        <dbReference type="EMBL" id="KAF2111204.1"/>
    </source>
</evidence>
<proteinExistence type="predicted"/>
<gene>
    <name evidence="6" type="ORF">BDV96DRAFT_666466</name>
</gene>
<sequence>MKPTSALLSFACLLITVSSATAPPPGQTFYLKVVGGNTLTSGAVLRDNNTYDLGVTSPPYFDSLPYGDHPSPISVATDSSGELIVSPTNPHPGPISGRLALVSNSSGDWTLSKAFPQPGGIWNAGPDREDATVKTVGWEFRDATWGGGATVLRWADASSSGRWIAVKKDVQLFEGAPYVRWVLHWVEVRPDTWAALGEYRVVDLEISSTP</sequence>
<organism evidence="6 7">
    <name type="scientific">Lophiotrema nucula</name>
    <dbReference type="NCBI Taxonomy" id="690887"/>
    <lineage>
        <taxon>Eukaryota</taxon>
        <taxon>Fungi</taxon>
        <taxon>Dikarya</taxon>
        <taxon>Ascomycota</taxon>
        <taxon>Pezizomycotina</taxon>
        <taxon>Dothideomycetes</taxon>
        <taxon>Pleosporomycetidae</taxon>
        <taxon>Pleosporales</taxon>
        <taxon>Lophiotremataceae</taxon>
        <taxon>Lophiotrema</taxon>
    </lineage>
</organism>
<keyword evidence="4" id="KW-0680">Restriction system</keyword>
<keyword evidence="3" id="KW-0949">S-adenosyl-L-methionine</keyword>
<dbReference type="Proteomes" id="UP000799770">
    <property type="component" value="Unassembled WGS sequence"/>
</dbReference>
<name>A0A6A5YWP0_9PLEO</name>
<feature type="signal peptide" evidence="5">
    <location>
        <begin position="1"/>
        <end position="22"/>
    </location>
</feature>
<keyword evidence="2" id="KW-0808">Transferase</keyword>
<keyword evidence="7" id="KW-1185">Reference proteome</keyword>
<dbReference type="GO" id="GO:0015667">
    <property type="term" value="F:site-specific DNA-methyltransferase (cytosine-N4-specific) activity"/>
    <property type="evidence" value="ECO:0007669"/>
    <property type="project" value="InterPro"/>
</dbReference>
<dbReference type="InterPro" id="IPR017985">
    <property type="entry name" value="MeTrfase_CN4_CS"/>
</dbReference>
<feature type="chain" id="PRO_5025557474" evidence="5">
    <location>
        <begin position="23"/>
        <end position="210"/>
    </location>
</feature>
<evidence type="ECO:0000313" key="7">
    <source>
        <dbReference type="Proteomes" id="UP000799770"/>
    </source>
</evidence>
<protein>
    <submittedName>
        <fullName evidence="6">Uncharacterized protein</fullName>
    </submittedName>
</protein>
<keyword evidence="1" id="KW-0489">Methyltransferase</keyword>
<dbReference type="GO" id="GO:0003677">
    <property type="term" value="F:DNA binding"/>
    <property type="evidence" value="ECO:0007669"/>
    <property type="project" value="InterPro"/>
</dbReference>
<dbReference type="OrthoDB" id="3763177at2759"/>
<dbReference type="GO" id="GO:0009307">
    <property type="term" value="P:DNA restriction-modification system"/>
    <property type="evidence" value="ECO:0007669"/>
    <property type="project" value="UniProtKB-KW"/>
</dbReference>
<evidence type="ECO:0000256" key="5">
    <source>
        <dbReference type="SAM" id="SignalP"/>
    </source>
</evidence>
<dbReference type="PROSITE" id="PS00093">
    <property type="entry name" value="N4_MTASE"/>
    <property type="match status" value="1"/>
</dbReference>
<keyword evidence="5" id="KW-0732">Signal</keyword>
<dbReference type="GO" id="GO:0032259">
    <property type="term" value="P:methylation"/>
    <property type="evidence" value="ECO:0007669"/>
    <property type="project" value="UniProtKB-KW"/>
</dbReference>
<evidence type="ECO:0000256" key="1">
    <source>
        <dbReference type="ARBA" id="ARBA00022603"/>
    </source>
</evidence>
<dbReference type="EMBL" id="ML977335">
    <property type="protein sequence ID" value="KAF2111204.1"/>
    <property type="molecule type" value="Genomic_DNA"/>
</dbReference>
<reference evidence="6" key="1">
    <citation type="journal article" date="2020" name="Stud. Mycol.">
        <title>101 Dothideomycetes genomes: a test case for predicting lifestyles and emergence of pathogens.</title>
        <authorList>
            <person name="Haridas S."/>
            <person name="Albert R."/>
            <person name="Binder M."/>
            <person name="Bloem J."/>
            <person name="Labutti K."/>
            <person name="Salamov A."/>
            <person name="Andreopoulos B."/>
            <person name="Baker S."/>
            <person name="Barry K."/>
            <person name="Bills G."/>
            <person name="Bluhm B."/>
            <person name="Cannon C."/>
            <person name="Castanera R."/>
            <person name="Culley D."/>
            <person name="Daum C."/>
            <person name="Ezra D."/>
            <person name="Gonzalez J."/>
            <person name="Henrissat B."/>
            <person name="Kuo A."/>
            <person name="Liang C."/>
            <person name="Lipzen A."/>
            <person name="Lutzoni F."/>
            <person name="Magnuson J."/>
            <person name="Mondo S."/>
            <person name="Nolan M."/>
            <person name="Ohm R."/>
            <person name="Pangilinan J."/>
            <person name="Park H.-J."/>
            <person name="Ramirez L."/>
            <person name="Alfaro M."/>
            <person name="Sun H."/>
            <person name="Tritt A."/>
            <person name="Yoshinaga Y."/>
            <person name="Zwiers L.-H."/>
            <person name="Turgeon B."/>
            <person name="Goodwin S."/>
            <person name="Spatafora J."/>
            <person name="Crous P."/>
            <person name="Grigoriev I."/>
        </authorList>
    </citation>
    <scope>NUCLEOTIDE SEQUENCE</scope>
    <source>
        <strain evidence="6">CBS 627.86</strain>
    </source>
</reference>
<accession>A0A6A5YWP0</accession>